<evidence type="ECO:0008006" key="4">
    <source>
        <dbReference type="Google" id="ProtNLM"/>
    </source>
</evidence>
<keyword evidence="1" id="KW-0732">Signal</keyword>
<keyword evidence="3" id="KW-1185">Reference proteome</keyword>
<feature type="signal peptide" evidence="1">
    <location>
        <begin position="1"/>
        <end position="20"/>
    </location>
</feature>
<evidence type="ECO:0000313" key="2">
    <source>
        <dbReference type="EMBL" id="RTR34125.1"/>
    </source>
</evidence>
<feature type="chain" id="PRO_5019201009" description="DUF3015 domain-containing protein" evidence="1">
    <location>
        <begin position="21"/>
        <end position="111"/>
    </location>
</feature>
<proteinExistence type="predicted"/>
<dbReference type="EMBL" id="RXNV01000001">
    <property type="protein sequence ID" value="RTR34125.1"/>
    <property type="molecule type" value="Genomic_DNA"/>
</dbReference>
<dbReference type="OrthoDB" id="6265036at2"/>
<accession>A0A431WFD8</accession>
<dbReference type="Proteomes" id="UP000282060">
    <property type="component" value="Unassembled WGS sequence"/>
</dbReference>
<dbReference type="RefSeq" id="WP_126503076.1">
    <property type="nucleotide sequence ID" value="NZ_RXNV01000001.1"/>
</dbReference>
<dbReference type="AlphaFoldDB" id="A0A431WFD8"/>
<sequence length="111" mass="12064">MKKAILAGVFSCLFIGSATAKYLESEVAIGMASLMMCSTFYSETNMLVEGSAVGQAATKHREAGIDKMMMTAETSAELDRFIKQFDSSTKEQKFELCAGAMKFAEESNFGQ</sequence>
<gene>
    <name evidence="2" type="ORF">EKG39_00095</name>
</gene>
<evidence type="ECO:0000313" key="3">
    <source>
        <dbReference type="Proteomes" id="UP000282060"/>
    </source>
</evidence>
<reference evidence="2 3" key="1">
    <citation type="submission" date="2018-12" db="EMBL/GenBank/DDBJ databases">
        <authorList>
            <person name="Yu L."/>
        </authorList>
    </citation>
    <scope>NUCLEOTIDE SEQUENCE [LARGE SCALE GENOMIC DNA]</scope>
    <source>
        <strain evidence="2 3">HAW-EB5</strain>
    </source>
</reference>
<organism evidence="2 3">
    <name type="scientific">Shewanella atlantica</name>
    <dbReference type="NCBI Taxonomy" id="271099"/>
    <lineage>
        <taxon>Bacteria</taxon>
        <taxon>Pseudomonadati</taxon>
        <taxon>Pseudomonadota</taxon>
        <taxon>Gammaproteobacteria</taxon>
        <taxon>Alteromonadales</taxon>
        <taxon>Shewanellaceae</taxon>
        <taxon>Shewanella</taxon>
    </lineage>
</organism>
<protein>
    <recommendedName>
        <fullName evidence="4">DUF3015 domain-containing protein</fullName>
    </recommendedName>
</protein>
<evidence type="ECO:0000256" key="1">
    <source>
        <dbReference type="SAM" id="SignalP"/>
    </source>
</evidence>
<comment type="caution">
    <text evidence="2">The sequence shown here is derived from an EMBL/GenBank/DDBJ whole genome shotgun (WGS) entry which is preliminary data.</text>
</comment>
<name>A0A431WFD8_9GAMM</name>